<keyword evidence="2" id="KW-1185">Reference proteome</keyword>
<accession>A0ABW3MAM2</accession>
<evidence type="ECO:0000313" key="2">
    <source>
        <dbReference type="Proteomes" id="UP001597045"/>
    </source>
</evidence>
<evidence type="ECO:0000313" key="1">
    <source>
        <dbReference type="EMBL" id="MFD1047661.1"/>
    </source>
</evidence>
<name>A0ABW3MAM2_9PSEU</name>
<reference evidence="2" key="1">
    <citation type="journal article" date="2019" name="Int. J. Syst. Evol. Microbiol.">
        <title>The Global Catalogue of Microorganisms (GCM) 10K type strain sequencing project: providing services to taxonomists for standard genome sequencing and annotation.</title>
        <authorList>
            <consortium name="The Broad Institute Genomics Platform"/>
            <consortium name="The Broad Institute Genome Sequencing Center for Infectious Disease"/>
            <person name="Wu L."/>
            <person name="Ma J."/>
        </authorList>
    </citation>
    <scope>NUCLEOTIDE SEQUENCE [LARGE SCALE GENOMIC DNA]</scope>
    <source>
        <strain evidence="2">JCM 31486</strain>
    </source>
</reference>
<protein>
    <submittedName>
        <fullName evidence="1">Uncharacterized protein</fullName>
    </submittedName>
</protein>
<organism evidence="1 2">
    <name type="scientific">Kibdelosporangium lantanae</name>
    <dbReference type="NCBI Taxonomy" id="1497396"/>
    <lineage>
        <taxon>Bacteria</taxon>
        <taxon>Bacillati</taxon>
        <taxon>Actinomycetota</taxon>
        <taxon>Actinomycetes</taxon>
        <taxon>Pseudonocardiales</taxon>
        <taxon>Pseudonocardiaceae</taxon>
        <taxon>Kibdelosporangium</taxon>
    </lineage>
</organism>
<gene>
    <name evidence="1" type="ORF">ACFQ1S_20040</name>
</gene>
<dbReference type="EMBL" id="JBHTIS010001186">
    <property type="protein sequence ID" value="MFD1047661.1"/>
    <property type="molecule type" value="Genomic_DNA"/>
</dbReference>
<proteinExistence type="predicted"/>
<comment type="caution">
    <text evidence="1">The sequence shown here is derived from an EMBL/GenBank/DDBJ whole genome shotgun (WGS) entry which is preliminary data.</text>
</comment>
<sequence>MPGLPPYRRVTFTITAPPGVDSAELAAHLVDGLRPFGVPEMQSVDVLDYETVFNGEIDPPGSIAECLAALRAISPDCWLVDPFESTWLQIDNPTPFLHPSVTDVSLACTFAPTLPKFAEGDQVRILDCPSATRDGLVGTIGPVRYSVYVHSEGAWRHAVKVPGKNGPFQFGESELEAVT</sequence>
<dbReference type="Proteomes" id="UP001597045">
    <property type="component" value="Unassembled WGS sequence"/>
</dbReference>